<feature type="DNA-binding region" description="H-T-H motif" evidence="2">
    <location>
        <begin position="35"/>
        <end position="54"/>
    </location>
</feature>
<evidence type="ECO:0000259" key="3">
    <source>
        <dbReference type="PROSITE" id="PS50977"/>
    </source>
</evidence>
<dbReference type="EMBL" id="AYZF01000017">
    <property type="protein sequence ID" value="KRN05636.1"/>
    <property type="molecule type" value="Genomic_DNA"/>
</dbReference>
<dbReference type="PRINTS" id="PR00455">
    <property type="entry name" value="HTHTETR"/>
</dbReference>
<dbReference type="Pfam" id="PF00440">
    <property type="entry name" value="TetR_N"/>
    <property type="match status" value="1"/>
</dbReference>
<evidence type="ECO:0000256" key="2">
    <source>
        <dbReference type="PROSITE-ProRule" id="PRU00335"/>
    </source>
</evidence>
<dbReference type="InterPro" id="IPR023772">
    <property type="entry name" value="DNA-bd_HTH_TetR-type_CS"/>
</dbReference>
<dbReference type="STRING" id="1423806.FD15_GL002200"/>
<dbReference type="InterPro" id="IPR001647">
    <property type="entry name" value="HTH_TetR"/>
</dbReference>
<dbReference type="PROSITE" id="PS50977">
    <property type="entry name" value="HTH_TETR_2"/>
    <property type="match status" value="1"/>
</dbReference>
<dbReference type="PROSITE" id="PS01081">
    <property type="entry name" value="HTH_TETR_1"/>
    <property type="match status" value="1"/>
</dbReference>
<feature type="domain" description="HTH tetR-type" evidence="3">
    <location>
        <begin position="12"/>
        <end position="72"/>
    </location>
</feature>
<dbReference type="PANTHER" id="PTHR43479:SF11">
    <property type="entry name" value="ACREF_ENVCD OPERON REPRESSOR-RELATED"/>
    <property type="match status" value="1"/>
</dbReference>
<keyword evidence="1 2" id="KW-0238">DNA-binding</keyword>
<name>A0A0R2DZJ5_9LACO</name>
<dbReference type="PATRIC" id="fig|1423806.3.peg.2248"/>
<gene>
    <name evidence="4" type="ORF">FD15_GL002200</name>
</gene>
<dbReference type="PANTHER" id="PTHR43479">
    <property type="entry name" value="ACREF/ENVCD OPERON REPRESSOR-RELATED"/>
    <property type="match status" value="1"/>
</dbReference>
<dbReference type="eggNOG" id="COG1309">
    <property type="taxonomic scope" value="Bacteria"/>
</dbReference>
<dbReference type="Proteomes" id="UP000050961">
    <property type="component" value="Unassembled WGS sequence"/>
</dbReference>
<organism evidence="4 5">
    <name type="scientific">Liquorilactobacillus sucicola DSM 21376 = JCM 15457</name>
    <dbReference type="NCBI Taxonomy" id="1423806"/>
    <lineage>
        <taxon>Bacteria</taxon>
        <taxon>Bacillati</taxon>
        <taxon>Bacillota</taxon>
        <taxon>Bacilli</taxon>
        <taxon>Lactobacillales</taxon>
        <taxon>Lactobacillaceae</taxon>
        <taxon>Liquorilactobacillus</taxon>
    </lineage>
</organism>
<proteinExistence type="predicted"/>
<dbReference type="InterPro" id="IPR050624">
    <property type="entry name" value="HTH-type_Tx_Regulator"/>
</dbReference>
<accession>A0A0R2DZJ5</accession>
<evidence type="ECO:0000256" key="1">
    <source>
        <dbReference type="ARBA" id="ARBA00023125"/>
    </source>
</evidence>
<dbReference type="GO" id="GO:0003677">
    <property type="term" value="F:DNA binding"/>
    <property type="evidence" value="ECO:0007669"/>
    <property type="project" value="UniProtKB-UniRule"/>
</dbReference>
<evidence type="ECO:0000313" key="5">
    <source>
        <dbReference type="Proteomes" id="UP000050961"/>
    </source>
</evidence>
<reference evidence="4 5" key="1">
    <citation type="journal article" date="2015" name="Genome Announc.">
        <title>Expanding the biotechnology potential of lactobacilli through comparative genomics of 213 strains and associated genera.</title>
        <authorList>
            <person name="Sun Z."/>
            <person name="Harris H.M."/>
            <person name="McCann A."/>
            <person name="Guo C."/>
            <person name="Argimon S."/>
            <person name="Zhang W."/>
            <person name="Yang X."/>
            <person name="Jeffery I.B."/>
            <person name="Cooney J.C."/>
            <person name="Kagawa T.F."/>
            <person name="Liu W."/>
            <person name="Song Y."/>
            <person name="Salvetti E."/>
            <person name="Wrobel A."/>
            <person name="Rasinkangas P."/>
            <person name="Parkhill J."/>
            <person name="Rea M.C."/>
            <person name="O'Sullivan O."/>
            <person name="Ritari J."/>
            <person name="Douillard F.P."/>
            <person name="Paul Ross R."/>
            <person name="Yang R."/>
            <person name="Briner A.E."/>
            <person name="Felis G.E."/>
            <person name="de Vos W.M."/>
            <person name="Barrangou R."/>
            <person name="Klaenhammer T.R."/>
            <person name="Caufield P.W."/>
            <person name="Cui Y."/>
            <person name="Zhang H."/>
            <person name="O'Toole P.W."/>
        </authorList>
    </citation>
    <scope>NUCLEOTIDE SEQUENCE [LARGE SCALE GENOMIC DNA]</scope>
    <source>
        <strain evidence="4 5">DSM 21376</strain>
    </source>
</reference>
<dbReference type="SUPFAM" id="SSF46689">
    <property type="entry name" value="Homeodomain-like"/>
    <property type="match status" value="1"/>
</dbReference>
<dbReference type="AlphaFoldDB" id="A0A0R2DZJ5"/>
<comment type="caution">
    <text evidence="4">The sequence shown here is derived from an EMBL/GenBank/DDBJ whole genome shotgun (WGS) entry which is preliminary data.</text>
</comment>
<dbReference type="InterPro" id="IPR009057">
    <property type="entry name" value="Homeodomain-like_sf"/>
</dbReference>
<protein>
    <recommendedName>
        <fullName evidence="3">HTH tetR-type domain-containing protein</fullName>
    </recommendedName>
</protein>
<sequence length="197" mass="22512">MWKGAFILSEKQQTKLKIIDTALEEIEQQGFENLSLRKLASNCGLTTGAFYRHFANKNDLFMVLMLKLSATLTSGVGQKNIHSISPRKELLFLGENIFTLFSEKKNLVDFLFFNPVAQSIYAKNEKIQDTFPLLKTVHQLIIEIIDRETLDLDPTTTFIQVWSFLQGYMLLVRNGVTQFDTELLADTLNSLLLKKGM</sequence>
<evidence type="ECO:0000313" key="4">
    <source>
        <dbReference type="EMBL" id="KRN05636.1"/>
    </source>
</evidence>
<keyword evidence="5" id="KW-1185">Reference proteome</keyword>
<dbReference type="Gene3D" id="1.10.357.10">
    <property type="entry name" value="Tetracycline Repressor, domain 2"/>
    <property type="match status" value="1"/>
</dbReference>